<gene>
    <name evidence="5" type="primary">modA</name>
    <name evidence="5" type="ORF">GCM10009788_35430</name>
</gene>
<evidence type="ECO:0000313" key="5">
    <source>
        <dbReference type="EMBL" id="GAA1528924.1"/>
    </source>
</evidence>
<evidence type="ECO:0000256" key="1">
    <source>
        <dbReference type="ARBA" id="ARBA00009175"/>
    </source>
</evidence>
<keyword evidence="2" id="KW-0479">Metal-binding</keyword>
<evidence type="ECO:0000256" key="4">
    <source>
        <dbReference type="SAM" id="SignalP"/>
    </source>
</evidence>
<organism evidence="5 6">
    <name type="scientific">Nocardioides humi</name>
    <dbReference type="NCBI Taxonomy" id="449461"/>
    <lineage>
        <taxon>Bacteria</taxon>
        <taxon>Bacillati</taxon>
        <taxon>Actinomycetota</taxon>
        <taxon>Actinomycetes</taxon>
        <taxon>Propionibacteriales</taxon>
        <taxon>Nocardioidaceae</taxon>
        <taxon>Nocardioides</taxon>
    </lineage>
</organism>
<evidence type="ECO:0000256" key="3">
    <source>
        <dbReference type="ARBA" id="ARBA00022729"/>
    </source>
</evidence>
<sequence>MKKNRLRLSATAAALLLALPLAACGDDGDSGSGDNGNGGGTETLTVFAAASLTKTFEELEKQFEDAHEGVDVKLSFGGSSDLVAQITEGADADVFASADTANMDKLVAADLAEGEPAEFATNTLMIAVPPGNPAGITNLADLTEKDVNLVLCQPEVPCGSASLKVAEAAGLTFQPVSEEQSVTDVLAKVSSGEADAGLVYVTDVTAAGDTVEGIDFPEAADVVNHYPIVAVKGSEHADLAKEWLDLVLGDGQQVFKEAGFGAPGA</sequence>
<accession>A0ABN2AWA8</accession>
<dbReference type="NCBIfam" id="TIGR01256">
    <property type="entry name" value="modA"/>
    <property type="match status" value="1"/>
</dbReference>
<evidence type="ECO:0000256" key="2">
    <source>
        <dbReference type="ARBA" id="ARBA00022723"/>
    </source>
</evidence>
<protein>
    <submittedName>
        <fullName evidence="5">Molybdate ABC transporter substrate-binding protein</fullName>
    </submittedName>
</protein>
<dbReference type="Gene3D" id="3.40.190.10">
    <property type="entry name" value="Periplasmic binding protein-like II"/>
    <property type="match status" value="2"/>
</dbReference>
<reference evidence="5 6" key="1">
    <citation type="journal article" date="2019" name="Int. J. Syst. Evol. Microbiol.">
        <title>The Global Catalogue of Microorganisms (GCM) 10K type strain sequencing project: providing services to taxonomists for standard genome sequencing and annotation.</title>
        <authorList>
            <consortium name="The Broad Institute Genomics Platform"/>
            <consortium name="The Broad Institute Genome Sequencing Center for Infectious Disease"/>
            <person name="Wu L."/>
            <person name="Ma J."/>
        </authorList>
    </citation>
    <scope>NUCLEOTIDE SEQUENCE [LARGE SCALE GENOMIC DNA]</scope>
    <source>
        <strain evidence="5 6">JCM 14942</strain>
    </source>
</reference>
<name>A0ABN2AWA8_9ACTN</name>
<dbReference type="CDD" id="cd13538">
    <property type="entry name" value="PBP2_ModA_like_1"/>
    <property type="match status" value="1"/>
</dbReference>
<dbReference type="InterPro" id="IPR005950">
    <property type="entry name" value="ModA"/>
</dbReference>
<comment type="similarity">
    <text evidence="1">Belongs to the bacterial solute-binding protein ModA family.</text>
</comment>
<evidence type="ECO:0000313" key="6">
    <source>
        <dbReference type="Proteomes" id="UP001500842"/>
    </source>
</evidence>
<feature type="chain" id="PRO_5047473852" evidence="4">
    <location>
        <begin position="26"/>
        <end position="265"/>
    </location>
</feature>
<comment type="caution">
    <text evidence="5">The sequence shown here is derived from an EMBL/GenBank/DDBJ whole genome shotgun (WGS) entry which is preliminary data.</text>
</comment>
<proteinExistence type="inferred from homology"/>
<dbReference type="PANTHER" id="PTHR30632">
    <property type="entry name" value="MOLYBDATE-BINDING PERIPLASMIC PROTEIN"/>
    <property type="match status" value="1"/>
</dbReference>
<dbReference type="Proteomes" id="UP001500842">
    <property type="component" value="Unassembled WGS sequence"/>
</dbReference>
<feature type="signal peptide" evidence="4">
    <location>
        <begin position="1"/>
        <end position="25"/>
    </location>
</feature>
<keyword evidence="6" id="KW-1185">Reference proteome</keyword>
<dbReference type="PANTHER" id="PTHR30632:SF0">
    <property type="entry name" value="SULFATE-BINDING PROTEIN"/>
    <property type="match status" value="1"/>
</dbReference>
<dbReference type="InterPro" id="IPR050682">
    <property type="entry name" value="ModA/WtpA"/>
</dbReference>
<dbReference type="PIRSF" id="PIRSF004846">
    <property type="entry name" value="ModA"/>
    <property type="match status" value="1"/>
</dbReference>
<dbReference type="SUPFAM" id="SSF53850">
    <property type="entry name" value="Periplasmic binding protein-like II"/>
    <property type="match status" value="1"/>
</dbReference>
<dbReference type="EMBL" id="BAAAOR010000025">
    <property type="protein sequence ID" value="GAA1528924.1"/>
    <property type="molecule type" value="Genomic_DNA"/>
</dbReference>
<dbReference type="Pfam" id="PF13531">
    <property type="entry name" value="SBP_bac_11"/>
    <property type="match status" value="1"/>
</dbReference>
<keyword evidence="3 4" id="KW-0732">Signal</keyword>